<dbReference type="Proteomes" id="UP000076078">
    <property type="component" value="Unassembled WGS sequence"/>
</dbReference>
<feature type="binding site" evidence="9">
    <location>
        <position position="81"/>
    </location>
    <ligand>
        <name>GTP</name>
        <dbReference type="ChEBI" id="CHEBI:37565"/>
    </ligand>
</feature>
<dbReference type="InParanoid" id="A0A152A9T3"/>
<comment type="function">
    <text evidence="8">GTP-binding protein that may be involved in protein trafficking. May modulate vesicle budding and uncoating within the Golgi apparatus.</text>
</comment>
<reference evidence="12 13" key="1">
    <citation type="submission" date="2015-12" db="EMBL/GenBank/DDBJ databases">
        <title>Dictyostelia acquired genes for synthesis and detection of signals that induce cell-type specialization by lateral gene transfer from prokaryotes.</title>
        <authorList>
            <person name="Gloeckner G."/>
            <person name="Schaap P."/>
        </authorList>
    </citation>
    <scope>NUCLEOTIDE SEQUENCE [LARGE SCALE GENOMIC DNA]</scope>
    <source>
        <strain evidence="12 13">TK</strain>
    </source>
</reference>
<dbReference type="GO" id="GO:0015031">
    <property type="term" value="P:protein transport"/>
    <property type="evidence" value="ECO:0007669"/>
    <property type="project" value="UniProtKB-KW"/>
</dbReference>
<keyword evidence="13" id="KW-1185">Reference proteome</keyword>
<dbReference type="SMART" id="SM00178">
    <property type="entry name" value="SAR"/>
    <property type="match status" value="1"/>
</dbReference>
<comment type="similarity">
    <text evidence="2 11">Belongs to the small GTPase superfamily. Arf family.</text>
</comment>
<dbReference type="PROSITE" id="PS51417">
    <property type="entry name" value="ARF"/>
    <property type="match status" value="1"/>
</dbReference>
<evidence type="ECO:0000256" key="7">
    <source>
        <dbReference type="ARBA" id="ARBA00023134"/>
    </source>
</evidence>
<dbReference type="GO" id="GO:0030010">
    <property type="term" value="P:establishment of cell polarity"/>
    <property type="evidence" value="ECO:0007669"/>
    <property type="project" value="UniProtKB-ARBA"/>
</dbReference>
<evidence type="ECO:0000256" key="3">
    <source>
        <dbReference type="ARBA" id="ARBA00022741"/>
    </source>
</evidence>
<sequence length="192" mass="21847">MNIFSEIGRLIGDLISGIVNLFDAKKDYRILMIGLDNAGKTTILYRLKIAETVSTIPTIGFNVETINYRSNINFTVWDVGGQSRIRSLWRHYYQNSNAIIFVLDSTDRDRMTEVKEEIDGLLLEECLKGVPILLLSNKQDLPGSLNSNEISTILNLYAIKDRKWYIQPTCGINGDGLYEGFDFITKSLRDNK</sequence>
<dbReference type="InterPro" id="IPR006689">
    <property type="entry name" value="Small_GTPase_ARF/SAR"/>
</dbReference>
<evidence type="ECO:0000256" key="6">
    <source>
        <dbReference type="ARBA" id="ARBA00023034"/>
    </source>
</evidence>
<keyword evidence="6" id="KW-0333">Golgi apparatus</keyword>
<keyword evidence="10" id="KW-0479">Metal-binding</keyword>
<organism evidence="12 13">
    <name type="scientific">Tieghemostelium lacteum</name>
    <name type="common">Slime mold</name>
    <name type="synonym">Dictyostelium lacteum</name>
    <dbReference type="NCBI Taxonomy" id="361077"/>
    <lineage>
        <taxon>Eukaryota</taxon>
        <taxon>Amoebozoa</taxon>
        <taxon>Evosea</taxon>
        <taxon>Eumycetozoa</taxon>
        <taxon>Dictyostelia</taxon>
        <taxon>Dictyosteliales</taxon>
        <taxon>Raperosteliaceae</taxon>
        <taxon>Tieghemostelium</taxon>
    </lineage>
</organism>
<evidence type="ECO:0000256" key="5">
    <source>
        <dbReference type="ARBA" id="ARBA00022927"/>
    </source>
</evidence>
<dbReference type="InterPro" id="IPR005225">
    <property type="entry name" value="Small_GTP-bd"/>
</dbReference>
<dbReference type="AlphaFoldDB" id="A0A152A9T3"/>
<evidence type="ECO:0000256" key="1">
    <source>
        <dbReference type="ARBA" id="ARBA00004555"/>
    </source>
</evidence>
<comment type="subcellular location">
    <subcellularLocation>
        <location evidence="1">Golgi apparatus</location>
    </subcellularLocation>
</comment>
<dbReference type="PRINTS" id="PR00328">
    <property type="entry name" value="SAR1GTPBP"/>
</dbReference>
<gene>
    <name evidence="12" type="ORF">DLAC_00468</name>
</gene>
<dbReference type="GO" id="GO:0016192">
    <property type="term" value="P:vesicle-mediated transport"/>
    <property type="evidence" value="ECO:0007669"/>
    <property type="project" value="UniProtKB-KW"/>
</dbReference>
<dbReference type="SMART" id="SM00177">
    <property type="entry name" value="ARF"/>
    <property type="match status" value="1"/>
</dbReference>
<dbReference type="PROSITE" id="PS51419">
    <property type="entry name" value="RAB"/>
    <property type="match status" value="1"/>
</dbReference>
<evidence type="ECO:0000256" key="10">
    <source>
        <dbReference type="PIRSR" id="PIRSR606689-2"/>
    </source>
</evidence>
<keyword evidence="5" id="KW-0653">Protein transport</keyword>
<keyword evidence="3 9" id="KW-0547">Nucleotide-binding</keyword>
<evidence type="ECO:0000313" key="13">
    <source>
        <dbReference type="Proteomes" id="UP000076078"/>
    </source>
</evidence>
<dbReference type="OrthoDB" id="15652at2759"/>
<proteinExistence type="inferred from homology"/>
<keyword evidence="5" id="KW-0813">Transport</keyword>
<dbReference type="FunCoup" id="A0A152A9T3">
    <property type="interactions" value="73"/>
</dbReference>
<dbReference type="InterPro" id="IPR024156">
    <property type="entry name" value="Small_GTPase_ARF"/>
</dbReference>
<dbReference type="PANTHER" id="PTHR11711">
    <property type="entry name" value="ADP RIBOSYLATION FACTOR-RELATED"/>
    <property type="match status" value="1"/>
</dbReference>
<dbReference type="OMA" id="IRALWRC"/>
<dbReference type="NCBIfam" id="TIGR00231">
    <property type="entry name" value="small_GTP"/>
    <property type="match status" value="1"/>
</dbReference>
<evidence type="ECO:0000256" key="8">
    <source>
        <dbReference type="ARBA" id="ARBA00059050"/>
    </source>
</evidence>
<keyword evidence="4" id="KW-0931">ER-Golgi transport</keyword>
<evidence type="ECO:0000256" key="9">
    <source>
        <dbReference type="PIRSR" id="PIRSR606689-1"/>
    </source>
</evidence>
<feature type="binding site" evidence="10">
    <location>
        <position position="41"/>
    </location>
    <ligand>
        <name>Mg(2+)</name>
        <dbReference type="ChEBI" id="CHEBI:18420"/>
    </ligand>
</feature>
<protein>
    <submittedName>
        <fullName evidence="12">ADP-ribosylation factor-related protein</fullName>
    </submittedName>
</protein>
<dbReference type="GO" id="GO:0046872">
    <property type="term" value="F:metal ion binding"/>
    <property type="evidence" value="ECO:0007669"/>
    <property type="project" value="UniProtKB-KW"/>
</dbReference>
<feature type="binding site" evidence="9">
    <location>
        <begin position="34"/>
        <end position="41"/>
    </location>
    <ligand>
        <name>GTP</name>
        <dbReference type="ChEBI" id="CHEBI:37565"/>
    </ligand>
</feature>
<dbReference type="Gene3D" id="3.40.50.300">
    <property type="entry name" value="P-loop containing nucleotide triphosphate hydrolases"/>
    <property type="match status" value="1"/>
</dbReference>
<dbReference type="EMBL" id="LODT01000001">
    <property type="protein sequence ID" value="KYR02983.1"/>
    <property type="molecule type" value="Genomic_DNA"/>
</dbReference>
<keyword evidence="10" id="KW-0460">Magnesium</keyword>
<dbReference type="GO" id="GO:0003924">
    <property type="term" value="F:GTPase activity"/>
    <property type="evidence" value="ECO:0007669"/>
    <property type="project" value="InterPro"/>
</dbReference>
<dbReference type="SUPFAM" id="SSF52540">
    <property type="entry name" value="P-loop containing nucleoside triphosphate hydrolases"/>
    <property type="match status" value="1"/>
</dbReference>
<keyword evidence="7 9" id="KW-0342">GTP-binding</keyword>
<evidence type="ECO:0000256" key="11">
    <source>
        <dbReference type="RuleBase" id="RU003925"/>
    </source>
</evidence>
<dbReference type="GO" id="GO:0005794">
    <property type="term" value="C:Golgi apparatus"/>
    <property type="evidence" value="ECO:0007669"/>
    <property type="project" value="UniProtKB-SubCell"/>
</dbReference>
<dbReference type="InterPro" id="IPR027417">
    <property type="entry name" value="P-loop_NTPase"/>
</dbReference>
<dbReference type="Pfam" id="PF00025">
    <property type="entry name" value="Arf"/>
    <property type="match status" value="1"/>
</dbReference>
<evidence type="ECO:0000313" key="12">
    <source>
        <dbReference type="EMBL" id="KYR02983.1"/>
    </source>
</evidence>
<name>A0A152A9T3_TIELA</name>
<dbReference type="FunFam" id="3.40.50.300:FF:000412">
    <property type="entry name" value="ADP-ribosylation factor 1"/>
    <property type="match status" value="1"/>
</dbReference>
<dbReference type="CDD" id="cd00878">
    <property type="entry name" value="Arf_Arl"/>
    <property type="match status" value="1"/>
</dbReference>
<feature type="binding site" evidence="10">
    <location>
        <position position="58"/>
    </location>
    <ligand>
        <name>Mg(2+)</name>
        <dbReference type="ChEBI" id="CHEBI:18420"/>
    </ligand>
</feature>
<dbReference type="STRING" id="361077.A0A152A9T3"/>
<evidence type="ECO:0000256" key="2">
    <source>
        <dbReference type="ARBA" id="ARBA00010290"/>
    </source>
</evidence>
<comment type="caution">
    <text evidence="12">The sequence shown here is derived from an EMBL/GenBank/DDBJ whole genome shotgun (WGS) entry which is preliminary data.</text>
</comment>
<dbReference type="SMART" id="SM00175">
    <property type="entry name" value="RAB"/>
    <property type="match status" value="1"/>
</dbReference>
<dbReference type="GO" id="GO:0005525">
    <property type="term" value="F:GTP binding"/>
    <property type="evidence" value="ECO:0007669"/>
    <property type="project" value="UniProtKB-KW"/>
</dbReference>
<feature type="binding site" evidence="9">
    <location>
        <begin position="137"/>
        <end position="140"/>
    </location>
    <ligand>
        <name>GTP</name>
        <dbReference type="ChEBI" id="CHEBI:37565"/>
    </ligand>
</feature>
<evidence type="ECO:0000256" key="4">
    <source>
        <dbReference type="ARBA" id="ARBA00022892"/>
    </source>
</evidence>
<accession>A0A152A9T3</accession>